<dbReference type="AlphaFoldDB" id="A0A3N6P331"/>
<evidence type="ECO:0000313" key="1">
    <source>
        <dbReference type="EMBL" id="RQH25931.1"/>
    </source>
</evidence>
<evidence type="ECO:0000313" key="2">
    <source>
        <dbReference type="Proteomes" id="UP000269154"/>
    </source>
</evidence>
<dbReference type="RefSeq" id="WP_124143708.1">
    <property type="nucleotide sequence ID" value="NZ_CAWOKI010000364.1"/>
</dbReference>
<protein>
    <submittedName>
        <fullName evidence="1">Uncharacterized protein</fullName>
    </submittedName>
</protein>
<dbReference type="OrthoDB" id="532822at2"/>
<proteinExistence type="predicted"/>
<keyword evidence="2" id="KW-1185">Reference proteome</keyword>
<accession>A0A3N6P331</accession>
<dbReference type="EMBL" id="RCBY01000291">
    <property type="protein sequence ID" value="RQH25931.1"/>
    <property type="molecule type" value="Genomic_DNA"/>
</dbReference>
<gene>
    <name evidence="1" type="ORF">D5R40_28895</name>
</gene>
<organism evidence="1 2">
    <name type="scientific">Okeania hirsuta</name>
    <dbReference type="NCBI Taxonomy" id="1458930"/>
    <lineage>
        <taxon>Bacteria</taxon>
        <taxon>Bacillati</taxon>
        <taxon>Cyanobacteriota</taxon>
        <taxon>Cyanophyceae</taxon>
        <taxon>Oscillatoriophycideae</taxon>
        <taxon>Oscillatoriales</taxon>
        <taxon>Microcoleaceae</taxon>
        <taxon>Okeania</taxon>
    </lineage>
</organism>
<dbReference type="Proteomes" id="UP000269154">
    <property type="component" value="Unassembled WGS sequence"/>
</dbReference>
<comment type="caution">
    <text evidence="1">The sequence shown here is derived from an EMBL/GenBank/DDBJ whole genome shotgun (WGS) entry which is preliminary data.</text>
</comment>
<name>A0A3N6P331_9CYAN</name>
<sequence length="73" mass="8619">MLWSEQNKPNVTINQMVNRVITSGKLSRREHLQLTSAILCGKNITDEEQHQINQIFDFLQIRKIKLVDDNYYS</sequence>
<reference evidence="1 2" key="1">
    <citation type="journal article" date="2018" name="ACS Chem. Biol.">
        <title>Ketoreductase domain dysfunction expands chemodiversity: malyngamide biosynthesis in the cyanobacterium Okeania hirsuta.</title>
        <authorList>
            <person name="Moss N.A."/>
            <person name="Leao T."/>
            <person name="Rankin M."/>
            <person name="McCullough T.M."/>
            <person name="Qu P."/>
            <person name="Korobeynikov A."/>
            <person name="Smith J.L."/>
            <person name="Gerwick L."/>
            <person name="Gerwick W.H."/>
        </authorList>
    </citation>
    <scope>NUCLEOTIDE SEQUENCE [LARGE SCALE GENOMIC DNA]</scope>
    <source>
        <strain evidence="1 2">PAB10Feb10-1</strain>
    </source>
</reference>